<sequence>MAVTELPTTTRTTNHIKKISILPLIFIIFYEVSGGPFGSEDAVQAAGPLLTLLGFIIFPFIWSIPEALITAEMGTMFPENSGYVIWVSTALGPYWGFQQGWMKWISGVIDNALYPVLFLDYLKSTFPSLENGLPRVLASWGLTIVLTLLNYRGLTIVGFVAVFLGIFSLIPFVVMGFISIPKLEPSRWVEVDLKDIDWSLYLNTLFWNLNYWDSISTLVGEVENPKKTLPKGLFFALVLVVSAYLFPLLIGIGAVPVDRAVWSDGYYSDIAKIIGGGWLRWWLNAAAALANMGLFVAEMSADSFQLLGMAERGMLPALFTKRSRYGTPIFGILFSATGVVLLSWLSFDEIVAAENFLYCFGMILEFIAFILLKIKKPNALRPYKVPGGKIGAIILCIPPTILIGFVLYFSSLKVMVISLIVMVIGLVMQPCLKFVEKKKWIKFSVSPDLPDLDNWESTQTLVPHHLDNGEGTQTLVPDHLVNGEGSQTLVPNHLDNEGTQTSVQ</sequence>
<proteinExistence type="predicted"/>
<keyword evidence="2" id="KW-1185">Reference proteome</keyword>
<gene>
    <name evidence="1" type="ORF">MILVUS5_LOCUS9517</name>
</gene>
<evidence type="ECO:0000313" key="1">
    <source>
        <dbReference type="EMBL" id="CAJ2639509.1"/>
    </source>
</evidence>
<reference evidence="1" key="1">
    <citation type="submission" date="2023-10" db="EMBL/GenBank/DDBJ databases">
        <authorList>
            <person name="Rodriguez Cubillos JULIANA M."/>
            <person name="De Vega J."/>
        </authorList>
    </citation>
    <scope>NUCLEOTIDE SEQUENCE</scope>
</reference>
<organism evidence="1 2">
    <name type="scientific">Trifolium pratense</name>
    <name type="common">Red clover</name>
    <dbReference type="NCBI Taxonomy" id="57577"/>
    <lineage>
        <taxon>Eukaryota</taxon>
        <taxon>Viridiplantae</taxon>
        <taxon>Streptophyta</taxon>
        <taxon>Embryophyta</taxon>
        <taxon>Tracheophyta</taxon>
        <taxon>Spermatophyta</taxon>
        <taxon>Magnoliopsida</taxon>
        <taxon>eudicotyledons</taxon>
        <taxon>Gunneridae</taxon>
        <taxon>Pentapetalae</taxon>
        <taxon>rosids</taxon>
        <taxon>fabids</taxon>
        <taxon>Fabales</taxon>
        <taxon>Fabaceae</taxon>
        <taxon>Papilionoideae</taxon>
        <taxon>50 kb inversion clade</taxon>
        <taxon>NPAAA clade</taxon>
        <taxon>Hologalegina</taxon>
        <taxon>IRL clade</taxon>
        <taxon>Trifolieae</taxon>
        <taxon>Trifolium</taxon>
    </lineage>
</organism>
<dbReference type="Proteomes" id="UP001177021">
    <property type="component" value="Unassembled WGS sequence"/>
</dbReference>
<protein>
    <submittedName>
        <fullName evidence="1">Uncharacterized protein</fullName>
    </submittedName>
</protein>
<comment type="caution">
    <text evidence="1">The sequence shown here is derived from an EMBL/GenBank/DDBJ whole genome shotgun (WGS) entry which is preliminary data.</text>
</comment>
<dbReference type="EMBL" id="CASHSV030000024">
    <property type="protein sequence ID" value="CAJ2639509.1"/>
    <property type="molecule type" value="Genomic_DNA"/>
</dbReference>
<evidence type="ECO:0000313" key="2">
    <source>
        <dbReference type="Proteomes" id="UP001177021"/>
    </source>
</evidence>
<accession>A0ACB0J3L4</accession>
<name>A0ACB0J3L4_TRIPR</name>